<protein>
    <submittedName>
        <fullName evidence="3">Uncharacterized protein</fullName>
    </submittedName>
</protein>
<dbReference type="RefSeq" id="WP_243914120.1">
    <property type="nucleotide sequence ID" value="NZ_JAAECY010000021.1"/>
</dbReference>
<evidence type="ECO:0000256" key="1">
    <source>
        <dbReference type="SAM" id="MobiDB-lite"/>
    </source>
</evidence>
<feature type="signal peptide" evidence="2">
    <location>
        <begin position="1"/>
        <end position="28"/>
    </location>
</feature>
<reference evidence="3 4" key="1">
    <citation type="journal article" date="2022" name="Microbiol. Res.">
        <title>Comparative genome analysis, predicted lifestyle and antimicrobial strategies of Lactococcus carnosus and Lactococcus paracarnosus isolated from meat.</title>
        <authorList>
            <person name="Werum V."/>
            <person name="Ehrmann M."/>
            <person name="Vogel R."/>
            <person name="Hilgarth M."/>
        </authorList>
    </citation>
    <scope>NUCLEOTIDE SEQUENCE [LARGE SCALE GENOMIC DNA]</scope>
    <source>
        <strain evidence="3 4">TMW21897</strain>
    </source>
</reference>
<name>A0ABT0AKX3_9LACT</name>
<dbReference type="EMBL" id="JAAEDA010000005">
    <property type="protein sequence ID" value="MCJ1977204.1"/>
    <property type="molecule type" value="Genomic_DNA"/>
</dbReference>
<feature type="region of interest" description="Disordered" evidence="1">
    <location>
        <begin position="132"/>
        <end position="157"/>
    </location>
</feature>
<feature type="compositionally biased region" description="Basic and acidic residues" evidence="1">
    <location>
        <begin position="138"/>
        <end position="157"/>
    </location>
</feature>
<evidence type="ECO:0000313" key="3">
    <source>
        <dbReference type="EMBL" id="MCJ1977204.1"/>
    </source>
</evidence>
<accession>A0ABT0AKX3</accession>
<feature type="chain" id="PRO_5047214283" evidence="2">
    <location>
        <begin position="29"/>
        <end position="172"/>
    </location>
</feature>
<keyword evidence="2" id="KW-0732">Signal</keyword>
<dbReference type="Proteomes" id="UP001522462">
    <property type="component" value="Unassembled WGS sequence"/>
</dbReference>
<feature type="compositionally biased region" description="Basic and acidic residues" evidence="1">
    <location>
        <begin position="50"/>
        <end position="61"/>
    </location>
</feature>
<proteinExistence type="predicted"/>
<gene>
    <name evidence="3" type="ORF">GYN19_04490</name>
</gene>
<evidence type="ECO:0000256" key="2">
    <source>
        <dbReference type="SAM" id="SignalP"/>
    </source>
</evidence>
<sequence length="172" mass="19967">MNKYLNTTITVVMIIVFGSLLLNTSVNAATVEDAKKSVLNGEGEMVNPNMHRDSTDEETKANKNVPYQVFRKMTKEEASEYFSYIDKYQSKNNTNSVPDNAYDYIQYITEQLDKSKTKTITNELRAEAENYVKTQNNSDRKSDTNLELKSKKETKEPKKSFWKNFLSFNWLK</sequence>
<organism evidence="3 4">
    <name type="scientific">Pseudolactococcus paracarnosus</name>
    <dbReference type="NCBI Taxonomy" id="2749962"/>
    <lineage>
        <taxon>Bacteria</taxon>
        <taxon>Bacillati</taxon>
        <taxon>Bacillota</taxon>
        <taxon>Bacilli</taxon>
        <taxon>Lactobacillales</taxon>
        <taxon>Streptococcaceae</taxon>
        <taxon>Pseudolactococcus</taxon>
    </lineage>
</organism>
<feature type="region of interest" description="Disordered" evidence="1">
    <location>
        <begin position="40"/>
        <end position="61"/>
    </location>
</feature>
<keyword evidence="4" id="KW-1185">Reference proteome</keyword>
<evidence type="ECO:0000313" key="4">
    <source>
        <dbReference type="Proteomes" id="UP001522462"/>
    </source>
</evidence>
<comment type="caution">
    <text evidence="3">The sequence shown here is derived from an EMBL/GenBank/DDBJ whole genome shotgun (WGS) entry which is preliminary data.</text>
</comment>